<reference evidence="1" key="1">
    <citation type="journal article" date="2014" name="Int. J. Syst. Evol. Microbiol.">
        <title>Complete genome sequence of Corynebacterium casei LMG S-19264T (=DSM 44701T), isolated from a smear-ripened cheese.</title>
        <authorList>
            <consortium name="US DOE Joint Genome Institute (JGI-PGF)"/>
            <person name="Walter F."/>
            <person name="Albersmeier A."/>
            <person name="Kalinowski J."/>
            <person name="Ruckert C."/>
        </authorList>
    </citation>
    <scope>NUCLEOTIDE SEQUENCE</scope>
    <source>
        <strain evidence="1">JCM 4490</strain>
    </source>
</reference>
<reference evidence="1" key="2">
    <citation type="submission" date="2020-09" db="EMBL/GenBank/DDBJ databases">
        <authorList>
            <person name="Sun Q."/>
            <person name="Ohkuma M."/>
        </authorList>
    </citation>
    <scope>NUCLEOTIDE SEQUENCE</scope>
    <source>
        <strain evidence="1">JCM 4490</strain>
    </source>
</reference>
<sequence length="52" mass="6007">MPAPAPPPARACTRARARERAVHTDEEHPIMSGITLDRVRSYRLPAEEWQRR</sequence>
<name>A0A918J7Q1_9ACTN</name>
<dbReference type="EMBL" id="BMUE01000004">
    <property type="protein sequence ID" value="GGW47648.1"/>
    <property type="molecule type" value="Genomic_DNA"/>
</dbReference>
<protein>
    <submittedName>
        <fullName evidence="1">Uncharacterized protein</fullName>
    </submittedName>
</protein>
<evidence type="ECO:0000313" key="1">
    <source>
        <dbReference type="EMBL" id="GGW47648.1"/>
    </source>
</evidence>
<gene>
    <name evidence="1" type="ORF">GCM10010503_25650</name>
</gene>
<dbReference type="RefSeq" id="WP_190015365.1">
    <property type="nucleotide sequence ID" value="NZ_BMUE01000004.1"/>
</dbReference>
<keyword evidence="2" id="KW-1185">Reference proteome</keyword>
<comment type="caution">
    <text evidence="1">The sequence shown here is derived from an EMBL/GenBank/DDBJ whole genome shotgun (WGS) entry which is preliminary data.</text>
</comment>
<organism evidence="1 2">
    <name type="scientific">Streptomyces lucensis JCM 4490</name>
    <dbReference type="NCBI Taxonomy" id="1306176"/>
    <lineage>
        <taxon>Bacteria</taxon>
        <taxon>Bacillati</taxon>
        <taxon>Actinomycetota</taxon>
        <taxon>Actinomycetes</taxon>
        <taxon>Kitasatosporales</taxon>
        <taxon>Streptomycetaceae</taxon>
        <taxon>Streptomyces</taxon>
    </lineage>
</organism>
<dbReference type="Proteomes" id="UP000620224">
    <property type="component" value="Unassembled WGS sequence"/>
</dbReference>
<dbReference type="AlphaFoldDB" id="A0A918J7Q1"/>
<proteinExistence type="predicted"/>
<evidence type="ECO:0000313" key="2">
    <source>
        <dbReference type="Proteomes" id="UP000620224"/>
    </source>
</evidence>
<accession>A0A918J7Q1</accession>